<organism evidence="2 3">
    <name type="scientific">Coprobacter secundus subsp. similis</name>
    <dbReference type="NCBI Taxonomy" id="2751153"/>
    <lineage>
        <taxon>Bacteria</taxon>
        <taxon>Pseudomonadati</taxon>
        <taxon>Bacteroidota</taxon>
        <taxon>Bacteroidia</taxon>
        <taxon>Bacteroidales</taxon>
        <taxon>Barnesiellaceae</taxon>
        <taxon>Coprobacter</taxon>
    </lineage>
</organism>
<gene>
    <name evidence="2" type="ORF">Cop2CBH44_01700</name>
</gene>
<dbReference type="Proteomes" id="UP000594042">
    <property type="component" value="Chromosome"/>
</dbReference>
<feature type="region of interest" description="Disordered" evidence="1">
    <location>
        <begin position="89"/>
        <end position="109"/>
    </location>
</feature>
<evidence type="ECO:0000256" key="1">
    <source>
        <dbReference type="SAM" id="MobiDB-lite"/>
    </source>
</evidence>
<dbReference type="KEGG" id="copr:Cop2CBH44_01700"/>
<keyword evidence="3" id="KW-1185">Reference proteome</keyword>
<evidence type="ECO:0008006" key="4">
    <source>
        <dbReference type="Google" id="ProtNLM"/>
    </source>
</evidence>
<protein>
    <recommendedName>
        <fullName evidence="4">Replicative DNA helicase</fullName>
    </recommendedName>
</protein>
<evidence type="ECO:0000313" key="3">
    <source>
        <dbReference type="Proteomes" id="UP000594042"/>
    </source>
</evidence>
<proteinExistence type="predicted"/>
<dbReference type="AlphaFoldDB" id="A0A7G1HVZ3"/>
<accession>A0A7G1HVZ3</accession>
<sequence length="594" mass="64083">MAELTDNMSGTGASGLDALYRKLEELSVAIRSLKSTDPRVEGLLAEWQDAEDGVREYARQAERQAGDAAADAPVSDDVEVAALRSAVLQDGPAGTGSSGGSSSPDGLEASMKKGEEMFVNWADAIVYLFLEKVVDMLMKARDVLVKAAEESGNGDTVKRALETLNQEVNKGKASQDTAGDGEKKTDWKKVGSALKDVGTSTKAALDSFTDLRKCTRDVMKAVGTVVTATASAIDKVVSLSDTAGKSISLSAYMASESISTVEKASVVLAVVSAAIQAAMAVANLFSKDKVNEKIIKENQKEIDRLQRAYDRLGTAIERAYSYDASGMIEQQDELLRQQRNLIGEQMAAEKDKKNTDSSKMNEYQRQIDDIDRQLADNKDKAIEAILGTEVKEAISSFAEAYVDAWAQGNSAAAKSKDIVANILKNGITEAVKGRLSGPVNELMKYLSVALEGGLTQAEQAKIDEYEQKIAAEAELMEGTYGKYLQSVTDRQQQSDSGGFETMSQDTATELNGRFTALQYAGEVVAAQNREQTSLLSQMLALDVRSVGIADEIRTMTVNSYLELTEISNNTGNTVKQLIETNKKLDVVANKLNRL</sequence>
<dbReference type="EMBL" id="AP023322">
    <property type="protein sequence ID" value="BCI61817.1"/>
    <property type="molecule type" value="Genomic_DNA"/>
</dbReference>
<dbReference type="RefSeq" id="WP_200755363.1">
    <property type="nucleotide sequence ID" value="NZ_AP023322.1"/>
</dbReference>
<reference evidence="3" key="1">
    <citation type="submission" date="2020-07" db="EMBL/GenBank/DDBJ databases">
        <title>Complete genome sequencing of Coprobacter sp. strain 2CBH44.</title>
        <authorList>
            <person name="Sakamoto M."/>
            <person name="Murakami T."/>
            <person name="Mori H."/>
        </authorList>
    </citation>
    <scope>NUCLEOTIDE SEQUENCE [LARGE SCALE GENOMIC DNA]</scope>
    <source>
        <strain evidence="3">2CBH44</strain>
    </source>
</reference>
<evidence type="ECO:0000313" key="2">
    <source>
        <dbReference type="EMBL" id="BCI61817.1"/>
    </source>
</evidence>
<name>A0A7G1HVZ3_9BACT</name>